<reference evidence="1 2" key="1">
    <citation type="submission" date="2021-04" db="EMBL/GenBank/DDBJ databases">
        <authorList>
            <person name="De Guttry C."/>
            <person name="Zahm M."/>
            <person name="Klopp C."/>
            <person name="Cabau C."/>
            <person name="Louis A."/>
            <person name="Berthelot C."/>
            <person name="Parey E."/>
            <person name="Roest Crollius H."/>
            <person name="Montfort J."/>
            <person name="Robinson-Rechavi M."/>
            <person name="Bucao C."/>
            <person name="Bouchez O."/>
            <person name="Gislard M."/>
            <person name="Lluch J."/>
            <person name="Milhes M."/>
            <person name="Lampietro C."/>
            <person name="Lopez Roques C."/>
            <person name="Donnadieu C."/>
            <person name="Braasch I."/>
            <person name="Desvignes T."/>
            <person name="Postlethwait J."/>
            <person name="Bobe J."/>
            <person name="Wedekind C."/>
            <person name="Guiguen Y."/>
        </authorList>
    </citation>
    <scope>NUCLEOTIDE SEQUENCE [LARGE SCALE GENOMIC DNA]</scope>
    <source>
        <strain evidence="1">Cs_M1</strain>
        <tissue evidence="1">Blood</tissue>
    </source>
</reference>
<proteinExistence type="predicted"/>
<keyword evidence="2" id="KW-1185">Reference proteome</keyword>
<protein>
    <submittedName>
        <fullName evidence="1">Uncharacterized protein</fullName>
    </submittedName>
</protein>
<dbReference type="EMBL" id="JAGTTL010000033">
    <property type="protein sequence ID" value="KAK6296134.1"/>
    <property type="molecule type" value="Genomic_DNA"/>
</dbReference>
<accession>A0AAN8Q973</accession>
<evidence type="ECO:0000313" key="1">
    <source>
        <dbReference type="EMBL" id="KAK6296134.1"/>
    </source>
</evidence>
<name>A0AAN8Q973_9TELE</name>
<sequence>MKRPQTFSATIKKTKQLPKSRALETAHSMSCGNCALRDGWLSPLFSCSPARRAGASLQPPAGPQTVGRWRAMTHMPMLFHLRQLSQHGNTIPEKADRTRMGGQGNIYPLHTPPSQCLLIKRHDQFRFSAAAADKRSVANEASACSQTECSTHVEEK</sequence>
<comment type="caution">
    <text evidence="1">The sequence shown here is derived from an EMBL/GenBank/DDBJ whole genome shotgun (WGS) entry which is preliminary data.</text>
</comment>
<organism evidence="1 2">
    <name type="scientific">Coregonus suidteri</name>
    <dbReference type="NCBI Taxonomy" id="861788"/>
    <lineage>
        <taxon>Eukaryota</taxon>
        <taxon>Metazoa</taxon>
        <taxon>Chordata</taxon>
        <taxon>Craniata</taxon>
        <taxon>Vertebrata</taxon>
        <taxon>Euteleostomi</taxon>
        <taxon>Actinopterygii</taxon>
        <taxon>Neopterygii</taxon>
        <taxon>Teleostei</taxon>
        <taxon>Protacanthopterygii</taxon>
        <taxon>Salmoniformes</taxon>
        <taxon>Salmonidae</taxon>
        <taxon>Coregoninae</taxon>
        <taxon>Coregonus</taxon>
    </lineage>
</organism>
<evidence type="ECO:0000313" key="2">
    <source>
        <dbReference type="Proteomes" id="UP001356427"/>
    </source>
</evidence>
<gene>
    <name evidence="1" type="ORF">J4Q44_G00338470</name>
</gene>
<dbReference type="Proteomes" id="UP001356427">
    <property type="component" value="Unassembled WGS sequence"/>
</dbReference>
<dbReference type="AlphaFoldDB" id="A0AAN8Q973"/>